<comment type="caution">
    <text evidence="2">The sequence shown here is derived from an EMBL/GenBank/DDBJ whole genome shotgun (WGS) entry which is preliminary data.</text>
</comment>
<dbReference type="EMBL" id="AVPU01000013">
    <property type="protein sequence ID" value="KGM54397.1"/>
    <property type="molecule type" value="Genomic_DNA"/>
</dbReference>
<keyword evidence="3" id="KW-1185">Reference proteome</keyword>
<sequence>MTHVDELEWQRQERARLEERADGAAADSNSSVLRYRVVARELARDPDAPLPSNFAYAISARIEADARQQRLERKRFERAAFAWLIAVCGTGGCIALAIYGGEWWSAVSGAEWLNSRNAPWLIAVAGCALLSRLLDGRVRSAGRVKH</sequence>
<feature type="transmembrane region" description="Helical" evidence="1">
    <location>
        <begin position="79"/>
        <end position="98"/>
    </location>
</feature>
<evidence type="ECO:0000313" key="3">
    <source>
        <dbReference type="Proteomes" id="UP000029998"/>
    </source>
</evidence>
<reference evidence="2 3" key="1">
    <citation type="submission" date="2013-08" db="EMBL/GenBank/DDBJ databases">
        <title>Genome sequencing of Lysobacter.</title>
        <authorList>
            <person name="Zhang S."/>
            <person name="Wang G."/>
        </authorList>
    </citation>
    <scope>NUCLEOTIDE SEQUENCE [LARGE SCALE GENOMIC DNA]</scope>
    <source>
        <strain evidence="2 3">GH1-9</strain>
    </source>
</reference>
<evidence type="ECO:0000313" key="2">
    <source>
        <dbReference type="EMBL" id="KGM54397.1"/>
    </source>
</evidence>
<dbReference type="RefSeq" id="WP_156962924.1">
    <property type="nucleotide sequence ID" value="NZ_AVPU01000013.1"/>
</dbReference>
<dbReference type="Proteomes" id="UP000029998">
    <property type="component" value="Unassembled WGS sequence"/>
</dbReference>
<evidence type="ECO:0000256" key="1">
    <source>
        <dbReference type="SAM" id="Phobius"/>
    </source>
</evidence>
<evidence type="ECO:0008006" key="4">
    <source>
        <dbReference type="Google" id="ProtNLM"/>
    </source>
</evidence>
<feature type="transmembrane region" description="Helical" evidence="1">
    <location>
        <begin position="118"/>
        <end position="135"/>
    </location>
</feature>
<protein>
    <recommendedName>
        <fullName evidence="4">Transmembrane protein</fullName>
    </recommendedName>
</protein>
<keyword evidence="1" id="KW-0472">Membrane</keyword>
<organism evidence="2 3">
    <name type="scientific">Lysobacter daejeonensis GH1-9</name>
    <dbReference type="NCBI Taxonomy" id="1385517"/>
    <lineage>
        <taxon>Bacteria</taxon>
        <taxon>Pseudomonadati</taxon>
        <taxon>Pseudomonadota</taxon>
        <taxon>Gammaproteobacteria</taxon>
        <taxon>Lysobacterales</taxon>
        <taxon>Lysobacteraceae</taxon>
        <taxon>Aerolutibacter</taxon>
    </lineage>
</organism>
<proteinExistence type="predicted"/>
<dbReference type="STRING" id="1385517.N800_02805"/>
<name>A0A0A0EZ54_9GAMM</name>
<gene>
    <name evidence="2" type="ORF">N800_02805</name>
</gene>
<keyword evidence="1" id="KW-1133">Transmembrane helix</keyword>
<keyword evidence="1" id="KW-0812">Transmembrane</keyword>
<dbReference type="AlphaFoldDB" id="A0A0A0EZ54"/>
<accession>A0A0A0EZ54</accession>